<reference evidence="8" key="2">
    <citation type="submission" date="2024-06" db="EMBL/GenBank/DDBJ databases">
        <title>Micromonospora mangrovi CCTCC AA 2012012 genome sequences.</title>
        <authorList>
            <person name="Gao J."/>
        </authorList>
    </citation>
    <scope>NUCLEOTIDE SEQUENCE</scope>
    <source>
        <strain evidence="8">CCTCC AA 2012012</strain>
    </source>
</reference>
<keyword evidence="5" id="KW-1133">Transmembrane helix</keyword>
<dbReference type="Pfam" id="PF00497">
    <property type="entry name" value="SBP_bac_3"/>
    <property type="match status" value="1"/>
</dbReference>
<accession>A0AAU7MEG9</accession>
<keyword evidence="3" id="KW-0732">Signal</keyword>
<dbReference type="RefSeq" id="WP_350937340.1">
    <property type="nucleotide sequence ID" value="NZ_CP157762.1"/>
</dbReference>
<sequence>MSQVSEADPAVPVVDDVDIAPTGFSRFRELRLAVLLVVLVVLALAVVGVATATGPPTLDDLRAEAGLDGRQELLIGVKDDQPGISQVMEDGSYRGFDIDIAYLVAEELGFKRRQVRFLPIESEDRARRQAYDGSKFVTVDLVVASYSITAQRREQGVVFSEPYLRTEQSVVTLRSDRRRVDGLGDLRGRRVCTLATSTSEQRLHAYGAVASGRNRISECVQDLYDGRVDAVTTDAAILAGFVAPPAADARPKHPLHGVKPLRHWDIGEDLEERWGINTGPNPAMRDLVDHALYEAATRPGRDGWDVAFETNLAREQPANGPQQVAVGQQPECRKVKVRQWPWQSMVLAPSEPARRSARRGRRGRGRGSSGC</sequence>
<keyword evidence="2" id="KW-0813">Transport</keyword>
<feature type="compositionally biased region" description="Basic residues" evidence="4">
    <location>
        <begin position="355"/>
        <end position="365"/>
    </location>
</feature>
<evidence type="ECO:0000259" key="6">
    <source>
        <dbReference type="SMART" id="SM00062"/>
    </source>
</evidence>
<dbReference type="InterPro" id="IPR051455">
    <property type="entry name" value="Bact_solute-bind_prot3"/>
</dbReference>
<reference evidence="7" key="1">
    <citation type="submission" date="2024-01" db="EMBL/GenBank/DDBJ databases">
        <title>The genome sequence of Micromonospora mangrovi CCTCC AA 2012012.</title>
        <authorList>
            <person name="Gao J."/>
        </authorList>
    </citation>
    <scope>NUCLEOTIDE SEQUENCE</scope>
    <source>
        <strain evidence="7">CCTCC AA 2012012</strain>
    </source>
</reference>
<dbReference type="PANTHER" id="PTHR30085:SF6">
    <property type="entry name" value="ABC TRANSPORTER GLUTAMINE-BINDING PROTEIN GLNH"/>
    <property type="match status" value="1"/>
</dbReference>
<dbReference type="EMBL" id="CP159342">
    <property type="protein sequence ID" value="XCH76711.1"/>
    <property type="molecule type" value="Genomic_DNA"/>
</dbReference>
<keyword evidence="5" id="KW-0812">Transmembrane</keyword>
<dbReference type="EMBL" id="CP157762">
    <property type="protein sequence ID" value="XBP96007.1"/>
    <property type="molecule type" value="Genomic_DNA"/>
</dbReference>
<keyword evidence="5" id="KW-0472">Membrane</keyword>
<evidence type="ECO:0000256" key="3">
    <source>
        <dbReference type="ARBA" id="ARBA00022729"/>
    </source>
</evidence>
<protein>
    <submittedName>
        <fullName evidence="7">Transporter substrate-binding domain-containing protein</fullName>
    </submittedName>
</protein>
<feature type="domain" description="Solute-binding protein family 3/N-terminal" evidence="6">
    <location>
        <begin position="72"/>
        <end position="302"/>
    </location>
</feature>
<dbReference type="AlphaFoldDB" id="A0AAU7MEG9"/>
<evidence type="ECO:0000313" key="8">
    <source>
        <dbReference type="EMBL" id="XCH76711.1"/>
    </source>
</evidence>
<evidence type="ECO:0000256" key="2">
    <source>
        <dbReference type="ARBA" id="ARBA00022448"/>
    </source>
</evidence>
<dbReference type="GO" id="GO:0005576">
    <property type="term" value="C:extracellular region"/>
    <property type="evidence" value="ECO:0007669"/>
    <property type="project" value="TreeGrafter"/>
</dbReference>
<dbReference type="GO" id="GO:0030288">
    <property type="term" value="C:outer membrane-bounded periplasmic space"/>
    <property type="evidence" value="ECO:0007669"/>
    <property type="project" value="TreeGrafter"/>
</dbReference>
<comment type="similarity">
    <text evidence="1">Belongs to the bacterial solute-binding protein 3 family.</text>
</comment>
<dbReference type="GO" id="GO:0006865">
    <property type="term" value="P:amino acid transport"/>
    <property type="evidence" value="ECO:0007669"/>
    <property type="project" value="TreeGrafter"/>
</dbReference>
<feature type="transmembrane region" description="Helical" evidence="5">
    <location>
        <begin position="32"/>
        <end position="52"/>
    </location>
</feature>
<gene>
    <name evidence="8" type="ORF">ABUL08_11650</name>
    <name evidence="7" type="ORF">VK199_11600</name>
</gene>
<evidence type="ECO:0000256" key="4">
    <source>
        <dbReference type="SAM" id="MobiDB-lite"/>
    </source>
</evidence>
<dbReference type="SUPFAM" id="SSF53850">
    <property type="entry name" value="Periplasmic binding protein-like II"/>
    <property type="match status" value="1"/>
</dbReference>
<feature type="region of interest" description="Disordered" evidence="4">
    <location>
        <begin position="346"/>
        <end position="371"/>
    </location>
</feature>
<evidence type="ECO:0000256" key="1">
    <source>
        <dbReference type="ARBA" id="ARBA00010333"/>
    </source>
</evidence>
<evidence type="ECO:0000313" key="7">
    <source>
        <dbReference type="EMBL" id="XBP96007.1"/>
    </source>
</evidence>
<evidence type="ECO:0000256" key="5">
    <source>
        <dbReference type="SAM" id="Phobius"/>
    </source>
</evidence>
<name>A0AAU7MEG9_9ACTN</name>
<dbReference type="InterPro" id="IPR001638">
    <property type="entry name" value="Solute-binding_3/MltF_N"/>
</dbReference>
<dbReference type="Gene3D" id="3.40.190.10">
    <property type="entry name" value="Periplasmic binding protein-like II"/>
    <property type="match status" value="2"/>
</dbReference>
<organism evidence="7">
    <name type="scientific">Micromonospora sp. CCTCC AA 2012012</name>
    <dbReference type="NCBI Taxonomy" id="3111921"/>
    <lineage>
        <taxon>Bacteria</taxon>
        <taxon>Bacillati</taxon>
        <taxon>Actinomycetota</taxon>
        <taxon>Actinomycetes</taxon>
        <taxon>Micromonosporales</taxon>
        <taxon>Micromonosporaceae</taxon>
        <taxon>Micromonospora</taxon>
    </lineage>
</organism>
<dbReference type="PANTHER" id="PTHR30085">
    <property type="entry name" value="AMINO ACID ABC TRANSPORTER PERMEASE"/>
    <property type="match status" value="1"/>
</dbReference>
<dbReference type="SMART" id="SM00062">
    <property type="entry name" value="PBPb"/>
    <property type="match status" value="1"/>
</dbReference>
<proteinExistence type="inferred from homology"/>